<dbReference type="EMBL" id="MU865958">
    <property type="protein sequence ID" value="KAK4446251.1"/>
    <property type="molecule type" value="Genomic_DNA"/>
</dbReference>
<sequence>MDPLSVTASAIAIGQAASAIAGGVRALRLLSNGPREFAHLLDDISAFELVLEVTRASIAALQILGPRMPENTLVAVETLQRKLQDCTRDISEFAERMTAASKGFNDKSQHRIPRIRWPREKDNIENLRHRVQHLHLELSTCFAAVSTTQGHSSSWFLQLRD</sequence>
<accession>A0AAV9GF38</accession>
<evidence type="ECO:0000313" key="2">
    <source>
        <dbReference type="Proteomes" id="UP001321760"/>
    </source>
</evidence>
<protein>
    <recommendedName>
        <fullName evidence="3">Fungal N-terminal domain-containing protein</fullName>
    </recommendedName>
</protein>
<gene>
    <name evidence="1" type="ORF">QBC34DRAFT_150829</name>
</gene>
<keyword evidence="2" id="KW-1185">Reference proteome</keyword>
<name>A0AAV9GF38_9PEZI</name>
<reference evidence="1" key="2">
    <citation type="submission" date="2023-05" db="EMBL/GenBank/DDBJ databases">
        <authorList>
            <consortium name="Lawrence Berkeley National Laboratory"/>
            <person name="Steindorff A."/>
            <person name="Hensen N."/>
            <person name="Bonometti L."/>
            <person name="Westerberg I."/>
            <person name="Brannstrom I.O."/>
            <person name="Guillou S."/>
            <person name="Cros-Aarteil S."/>
            <person name="Calhoun S."/>
            <person name="Haridas S."/>
            <person name="Kuo A."/>
            <person name="Mondo S."/>
            <person name="Pangilinan J."/>
            <person name="Riley R."/>
            <person name="Labutti K."/>
            <person name="Andreopoulos B."/>
            <person name="Lipzen A."/>
            <person name="Chen C."/>
            <person name="Yanf M."/>
            <person name="Daum C."/>
            <person name="Ng V."/>
            <person name="Clum A."/>
            <person name="Ohm R."/>
            <person name="Martin F."/>
            <person name="Silar P."/>
            <person name="Natvig D."/>
            <person name="Lalanne C."/>
            <person name="Gautier V."/>
            <person name="Ament-Velasquez S.L."/>
            <person name="Kruys A."/>
            <person name="Hutchinson M.I."/>
            <person name="Powell A.J."/>
            <person name="Barry K."/>
            <person name="Miller A.N."/>
            <person name="Grigoriev I.V."/>
            <person name="Debuchy R."/>
            <person name="Gladieux P."/>
            <person name="Thoren M.H."/>
            <person name="Johannesson H."/>
        </authorList>
    </citation>
    <scope>NUCLEOTIDE SEQUENCE</scope>
    <source>
        <strain evidence="1">PSN243</strain>
    </source>
</reference>
<proteinExistence type="predicted"/>
<evidence type="ECO:0000313" key="1">
    <source>
        <dbReference type="EMBL" id="KAK4446251.1"/>
    </source>
</evidence>
<reference evidence="1" key="1">
    <citation type="journal article" date="2023" name="Mol. Phylogenet. Evol.">
        <title>Genome-scale phylogeny and comparative genomics of the fungal order Sordariales.</title>
        <authorList>
            <person name="Hensen N."/>
            <person name="Bonometti L."/>
            <person name="Westerberg I."/>
            <person name="Brannstrom I.O."/>
            <person name="Guillou S."/>
            <person name="Cros-Aarteil S."/>
            <person name="Calhoun S."/>
            <person name="Haridas S."/>
            <person name="Kuo A."/>
            <person name="Mondo S."/>
            <person name="Pangilinan J."/>
            <person name="Riley R."/>
            <person name="LaButti K."/>
            <person name="Andreopoulos B."/>
            <person name="Lipzen A."/>
            <person name="Chen C."/>
            <person name="Yan M."/>
            <person name="Daum C."/>
            <person name="Ng V."/>
            <person name="Clum A."/>
            <person name="Steindorff A."/>
            <person name="Ohm R.A."/>
            <person name="Martin F."/>
            <person name="Silar P."/>
            <person name="Natvig D.O."/>
            <person name="Lalanne C."/>
            <person name="Gautier V."/>
            <person name="Ament-Velasquez S.L."/>
            <person name="Kruys A."/>
            <person name="Hutchinson M.I."/>
            <person name="Powell A.J."/>
            <person name="Barry K."/>
            <person name="Miller A.N."/>
            <person name="Grigoriev I.V."/>
            <person name="Debuchy R."/>
            <person name="Gladieux P."/>
            <person name="Hiltunen Thoren M."/>
            <person name="Johannesson H."/>
        </authorList>
    </citation>
    <scope>NUCLEOTIDE SEQUENCE</scope>
    <source>
        <strain evidence="1">PSN243</strain>
    </source>
</reference>
<evidence type="ECO:0008006" key="3">
    <source>
        <dbReference type="Google" id="ProtNLM"/>
    </source>
</evidence>
<comment type="caution">
    <text evidence="1">The sequence shown here is derived from an EMBL/GenBank/DDBJ whole genome shotgun (WGS) entry which is preliminary data.</text>
</comment>
<dbReference type="Proteomes" id="UP001321760">
    <property type="component" value="Unassembled WGS sequence"/>
</dbReference>
<dbReference type="AlphaFoldDB" id="A0AAV9GF38"/>
<organism evidence="1 2">
    <name type="scientific">Podospora aff. communis PSN243</name>
    <dbReference type="NCBI Taxonomy" id="3040156"/>
    <lineage>
        <taxon>Eukaryota</taxon>
        <taxon>Fungi</taxon>
        <taxon>Dikarya</taxon>
        <taxon>Ascomycota</taxon>
        <taxon>Pezizomycotina</taxon>
        <taxon>Sordariomycetes</taxon>
        <taxon>Sordariomycetidae</taxon>
        <taxon>Sordariales</taxon>
        <taxon>Podosporaceae</taxon>
        <taxon>Podospora</taxon>
    </lineage>
</organism>